<dbReference type="CDD" id="cd17321">
    <property type="entry name" value="MFS_MMR_MDR_like"/>
    <property type="match status" value="1"/>
</dbReference>
<dbReference type="Gene3D" id="1.20.1720.10">
    <property type="entry name" value="Multidrug resistance protein D"/>
    <property type="match status" value="1"/>
</dbReference>
<dbReference type="AlphaFoldDB" id="A0A6J4UYQ6"/>
<dbReference type="PANTHER" id="PTHR42718">
    <property type="entry name" value="MAJOR FACILITATOR SUPERFAMILY MULTIDRUG TRANSPORTER MFSC"/>
    <property type="match status" value="1"/>
</dbReference>
<accession>A0A6J4UYQ6</accession>
<feature type="transmembrane region" description="Helical" evidence="7">
    <location>
        <begin position="22"/>
        <end position="41"/>
    </location>
</feature>
<keyword evidence="5 7" id="KW-1133">Transmembrane helix</keyword>
<dbReference type="GO" id="GO:0022857">
    <property type="term" value="F:transmembrane transporter activity"/>
    <property type="evidence" value="ECO:0007669"/>
    <property type="project" value="InterPro"/>
</dbReference>
<feature type="transmembrane region" description="Helical" evidence="7">
    <location>
        <begin position="339"/>
        <end position="362"/>
    </location>
</feature>
<feature type="transmembrane region" description="Helical" evidence="7">
    <location>
        <begin position="279"/>
        <end position="303"/>
    </location>
</feature>
<dbReference type="PANTHER" id="PTHR42718:SF46">
    <property type="entry name" value="BLR6921 PROTEIN"/>
    <property type="match status" value="1"/>
</dbReference>
<feature type="transmembrane region" description="Helical" evidence="7">
    <location>
        <begin position="236"/>
        <end position="259"/>
    </location>
</feature>
<keyword evidence="6 7" id="KW-0472">Membrane</keyword>
<comment type="subcellular location">
    <subcellularLocation>
        <location evidence="1">Cell membrane</location>
        <topology evidence="1">Multi-pass membrane protein</topology>
    </subcellularLocation>
</comment>
<dbReference type="Gene3D" id="1.20.1250.20">
    <property type="entry name" value="MFS general substrate transporter like domains"/>
    <property type="match status" value="1"/>
</dbReference>
<dbReference type="EMBL" id="CADCWK010000216">
    <property type="protein sequence ID" value="CAA9564506.1"/>
    <property type="molecule type" value="Genomic_DNA"/>
</dbReference>
<name>A0A6J4UYQ6_9BACT</name>
<dbReference type="PROSITE" id="PS50850">
    <property type="entry name" value="MFS"/>
    <property type="match status" value="1"/>
</dbReference>
<feature type="transmembrane region" description="Helical" evidence="7">
    <location>
        <begin position="120"/>
        <end position="140"/>
    </location>
</feature>
<evidence type="ECO:0000256" key="6">
    <source>
        <dbReference type="ARBA" id="ARBA00023136"/>
    </source>
</evidence>
<dbReference type="GO" id="GO:0005886">
    <property type="term" value="C:plasma membrane"/>
    <property type="evidence" value="ECO:0007669"/>
    <property type="project" value="UniProtKB-SubCell"/>
</dbReference>
<dbReference type="PROSITE" id="PS00216">
    <property type="entry name" value="SUGAR_TRANSPORT_1"/>
    <property type="match status" value="1"/>
</dbReference>
<dbReference type="InterPro" id="IPR011701">
    <property type="entry name" value="MFS"/>
</dbReference>
<dbReference type="InterPro" id="IPR020846">
    <property type="entry name" value="MFS_dom"/>
</dbReference>
<feature type="transmembrane region" description="Helical" evidence="7">
    <location>
        <begin position="408"/>
        <end position="433"/>
    </location>
</feature>
<evidence type="ECO:0000256" key="7">
    <source>
        <dbReference type="SAM" id="Phobius"/>
    </source>
</evidence>
<dbReference type="Pfam" id="PF07690">
    <property type="entry name" value="MFS_1"/>
    <property type="match status" value="1"/>
</dbReference>
<protein>
    <submittedName>
        <fullName evidence="9">Uncharacterized MFS-type transporter</fullName>
    </submittedName>
</protein>
<organism evidence="9">
    <name type="scientific">uncultured Thermomicrobiales bacterium</name>
    <dbReference type="NCBI Taxonomy" id="1645740"/>
    <lineage>
        <taxon>Bacteria</taxon>
        <taxon>Pseudomonadati</taxon>
        <taxon>Thermomicrobiota</taxon>
        <taxon>Thermomicrobia</taxon>
        <taxon>Thermomicrobiales</taxon>
        <taxon>environmental samples</taxon>
    </lineage>
</organism>
<dbReference type="SUPFAM" id="SSF103473">
    <property type="entry name" value="MFS general substrate transporter"/>
    <property type="match status" value="1"/>
</dbReference>
<feature type="transmembrane region" description="Helical" evidence="7">
    <location>
        <begin position="152"/>
        <end position="171"/>
    </location>
</feature>
<feature type="transmembrane region" description="Helical" evidence="7">
    <location>
        <begin position="368"/>
        <end position="387"/>
    </location>
</feature>
<evidence type="ECO:0000256" key="5">
    <source>
        <dbReference type="ARBA" id="ARBA00022989"/>
    </source>
</evidence>
<reference evidence="9" key="1">
    <citation type="submission" date="2020-02" db="EMBL/GenBank/DDBJ databases">
        <authorList>
            <person name="Meier V. D."/>
        </authorList>
    </citation>
    <scope>NUCLEOTIDE SEQUENCE</scope>
    <source>
        <strain evidence="9">AVDCRST_MAG33</strain>
    </source>
</reference>
<feature type="transmembrane region" description="Helical" evidence="7">
    <location>
        <begin position="177"/>
        <end position="198"/>
    </location>
</feature>
<keyword evidence="4 7" id="KW-0812">Transmembrane</keyword>
<evidence type="ECO:0000256" key="2">
    <source>
        <dbReference type="ARBA" id="ARBA00022448"/>
    </source>
</evidence>
<feature type="transmembrane region" description="Helical" evidence="7">
    <location>
        <begin position="453"/>
        <end position="475"/>
    </location>
</feature>
<feature type="transmembrane region" description="Helical" evidence="7">
    <location>
        <begin position="210"/>
        <end position="230"/>
    </location>
</feature>
<dbReference type="InterPro" id="IPR036259">
    <property type="entry name" value="MFS_trans_sf"/>
</dbReference>
<dbReference type="PRINTS" id="PR01036">
    <property type="entry name" value="TCRTETB"/>
</dbReference>
<sequence>MVSVVRLNGETARAAIPSDNRWWALAAVSLAQLMVILDLTVMNLALPSLQSALGLSDYDRQWVLTVYALTYGSLLLLGGRLSDLIGRRRALLIGLTGFAVASALGAFATDLTTLLLARGAQGVFGALLTPSVTALVAVMFPEPRERGRAFGVIGMIMGSGIGLGLILGGVLTDVFDWRSAFLFNLPFAAVAAAGVLVTVRSVPAGERRRIDVPGAVLATAGLASLVFGASRAELDGWMATSTVGLLLLGATLITGFVIIQRETAMPLLPLRVLRNRRRLASMLAGLGNGLGTIPAFLSLAVYFQVVRGDSPLETGLALLPNAIVIVVAARYVGRWIPRLPLVALLGPGLLAIAAALAILGQIDAGSSYLTGVVPVLLLLGIGTGLVMPTANSAATQDAGADTGIAGALVMTSMQVGIAFGAAIFGSLAAASAADFIGRYDGADDVVAQATAHGIAVASTAAAVMVAALALVVFLVGARPRAVPETVSPPTRWINLSTGRIEAAD</sequence>
<feature type="transmembrane region" description="Helical" evidence="7">
    <location>
        <begin position="61"/>
        <end position="78"/>
    </location>
</feature>
<dbReference type="InterPro" id="IPR005829">
    <property type="entry name" value="Sugar_transporter_CS"/>
</dbReference>
<evidence type="ECO:0000256" key="1">
    <source>
        <dbReference type="ARBA" id="ARBA00004651"/>
    </source>
</evidence>
<evidence type="ECO:0000313" key="9">
    <source>
        <dbReference type="EMBL" id="CAA9564506.1"/>
    </source>
</evidence>
<feature type="domain" description="Major facilitator superfamily (MFS) profile" evidence="8">
    <location>
        <begin position="24"/>
        <end position="479"/>
    </location>
</feature>
<keyword evidence="2" id="KW-0813">Transport</keyword>
<proteinExistence type="predicted"/>
<evidence type="ECO:0000259" key="8">
    <source>
        <dbReference type="PROSITE" id="PS50850"/>
    </source>
</evidence>
<evidence type="ECO:0000256" key="4">
    <source>
        <dbReference type="ARBA" id="ARBA00022692"/>
    </source>
</evidence>
<feature type="transmembrane region" description="Helical" evidence="7">
    <location>
        <begin position="90"/>
        <end position="108"/>
    </location>
</feature>
<gene>
    <name evidence="9" type="ORF">AVDCRST_MAG33-1949</name>
</gene>
<evidence type="ECO:0000256" key="3">
    <source>
        <dbReference type="ARBA" id="ARBA00022475"/>
    </source>
</evidence>
<feature type="transmembrane region" description="Helical" evidence="7">
    <location>
        <begin position="315"/>
        <end position="332"/>
    </location>
</feature>
<keyword evidence="3" id="KW-1003">Cell membrane</keyword>